<reference evidence="2 3" key="1">
    <citation type="journal article" date="2021" name="Int. J. Syst. Evol. Microbiol.">
        <title>Reticulibacter mediterranei gen. nov., sp. nov., within the new family Reticulibacteraceae fam. nov., and Ktedonospora formicarum gen. nov., sp. nov., Ktedonobacter robiniae sp. nov., Dictyobacter formicarum sp. nov. and Dictyobacter arantiisoli sp. nov., belonging to the class Ktedonobacteria.</title>
        <authorList>
            <person name="Yabe S."/>
            <person name="Zheng Y."/>
            <person name="Wang C.M."/>
            <person name="Sakai Y."/>
            <person name="Abe K."/>
            <person name="Yokota A."/>
            <person name="Donadio S."/>
            <person name="Cavaletti L."/>
            <person name="Monciardini P."/>
        </authorList>
    </citation>
    <scope>NUCLEOTIDE SEQUENCE [LARGE SCALE GENOMIC DNA]</scope>
    <source>
        <strain evidence="2 3">SOSP1-9</strain>
    </source>
</reference>
<name>A0ABQ3VRH6_9CHLR</name>
<organism evidence="2 3">
    <name type="scientific">Dictyobacter formicarum</name>
    <dbReference type="NCBI Taxonomy" id="2778368"/>
    <lineage>
        <taxon>Bacteria</taxon>
        <taxon>Bacillati</taxon>
        <taxon>Chloroflexota</taxon>
        <taxon>Ktedonobacteria</taxon>
        <taxon>Ktedonobacterales</taxon>
        <taxon>Dictyobacteraceae</taxon>
        <taxon>Dictyobacter</taxon>
    </lineage>
</organism>
<sequence>MRNIALQTYVLLAGAALILVAVIIALTGGTTSNYMTVGGIGAGVVLAYFMTRPRKQS</sequence>
<proteinExistence type="predicted"/>
<dbReference type="Proteomes" id="UP000635565">
    <property type="component" value="Unassembled WGS sequence"/>
</dbReference>
<keyword evidence="1" id="KW-0472">Membrane</keyword>
<evidence type="ECO:0000256" key="1">
    <source>
        <dbReference type="SAM" id="Phobius"/>
    </source>
</evidence>
<dbReference type="EMBL" id="BNJJ01000023">
    <property type="protein sequence ID" value="GHO88299.1"/>
    <property type="molecule type" value="Genomic_DNA"/>
</dbReference>
<keyword evidence="3" id="KW-1185">Reference proteome</keyword>
<comment type="caution">
    <text evidence="2">The sequence shown here is derived from an EMBL/GenBank/DDBJ whole genome shotgun (WGS) entry which is preliminary data.</text>
</comment>
<evidence type="ECO:0000313" key="2">
    <source>
        <dbReference type="EMBL" id="GHO88299.1"/>
    </source>
</evidence>
<protein>
    <submittedName>
        <fullName evidence="2">Uncharacterized protein</fullName>
    </submittedName>
</protein>
<keyword evidence="1" id="KW-1133">Transmembrane helix</keyword>
<feature type="transmembrane region" description="Helical" evidence="1">
    <location>
        <begin position="9"/>
        <end position="28"/>
    </location>
</feature>
<keyword evidence="1" id="KW-0812">Transmembrane</keyword>
<feature type="transmembrane region" description="Helical" evidence="1">
    <location>
        <begin position="34"/>
        <end position="51"/>
    </location>
</feature>
<gene>
    <name evidence="2" type="ORF">KSZ_63050</name>
</gene>
<accession>A0ABQ3VRH6</accession>
<dbReference type="RefSeq" id="WP_201365893.1">
    <property type="nucleotide sequence ID" value="NZ_BNJJ01000023.1"/>
</dbReference>
<evidence type="ECO:0000313" key="3">
    <source>
        <dbReference type="Proteomes" id="UP000635565"/>
    </source>
</evidence>